<dbReference type="EMBL" id="VUMN01000001">
    <property type="protein sequence ID" value="MSS57437.1"/>
    <property type="molecule type" value="Genomic_DNA"/>
</dbReference>
<gene>
    <name evidence="13" type="ORF">FYJ51_00730</name>
</gene>
<dbReference type="Proteomes" id="UP000461880">
    <property type="component" value="Unassembled WGS sequence"/>
</dbReference>
<comment type="caution">
    <text evidence="13">The sequence shown here is derived from an EMBL/GenBank/DDBJ whole genome shotgun (WGS) entry which is preliminary data.</text>
</comment>
<organism evidence="13 14">
    <name type="scientific">Stecheria intestinalis</name>
    <dbReference type="NCBI Taxonomy" id="2606630"/>
    <lineage>
        <taxon>Bacteria</taxon>
        <taxon>Bacillati</taxon>
        <taxon>Bacillota</taxon>
        <taxon>Erysipelotrichia</taxon>
        <taxon>Erysipelotrichales</taxon>
        <taxon>Erysipelotrichaceae</taxon>
        <taxon>Stecheria</taxon>
    </lineage>
</organism>
<dbReference type="Pfam" id="PF00512">
    <property type="entry name" value="HisKA"/>
    <property type="match status" value="1"/>
</dbReference>
<evidence type="ECO:0000256" key="5">
    <source>
        <dbReference type="ARBA" id="ARBA00022679"/>
    </source>
</evidence>
<dbReference type="Gene3D" id="3.30.565.10">
    <property type="entry name" value="Histidine kinase-like ATPase, C-terminal domain"/>
    <property type="match status" value="1"/>
</dbReference>
<comment type="catalytic activity">
    <reaction evidence="1">
        <text>ATP + protein L-histidine = ADP + protein N-phospho-L-histidine.</text>
        <dbReference type="EC" id="2.7.13.3"/>
    </reaction>
</comment>
<dbReference type="SMART" id="SM00388">
    <property type="entry name" value="HisKA"/>
    <property type="match status" value="1"/>
</dbReference>
<evidence type="ECO:0000256" key="9">
    <source>
        <dbReference type="ARBA" id="ARBA00023012"/>
    </source>
</evidence>
<dbReference type="PRINTS" id="PR00344">
    <property type="entry name" value="BCTRLSENSOR"/>
</dbReference>
<dbReference type="PROSITE" id="PS50885">
    <property type="entry name" value="HAMP"/>
    <property type="match status" value="1"/>
</dbReference>
<evidence type="ECO:0000256" key="10">
    <source>
        <dbReference type="SAM" id="Phobius"/>
    </source>
</evidence>
<dbReference type="InterPro" id="IPR004358">
    <property type="entry name" value="Sig_transdc_His_kin-like_C"/>
</dbReference>
<keyword evidence="5" id="KW-0808">Transferase</keyword>
<dbReference type="CDD" id="cd00082">
    <property type="entry name" value="HisKA"/>
    <property type="match status" value="1"/>
</dbReference>
<dbReference type="AlphaFoldDB" id="A0A7X2TEE3"/>
<evidence type="ECO:0000256" key="1">
    <source>
        <dbReference type="ARBA" id="ARBA00000085"/>
    </source>
</evidence>
<evidence type="ECO:0000256" key="8">
    <source>
        <dbReference type="ARBA" id="ARBA00022840"/>
    </source>
</evidence>
<dbReference type="PANTHER" id="PTHR42878">
    <property type="entry name" value="TWO-COMPONENT HISTIDINE KINASE"/>
    <property type="match status" value="1"/>
</dbReference>
<dbReference type="InterPro" id="IPR050351">
    <property type="entry name" value="BphY/WalK/GraS-like"/>
</dbReference>
<evidence type="ECO:0000256" key="6">
    <source>
        <dbReference type="ARBA" id="ARBA00022741"/>
    </source>
</evidence>
<sequence length="495" mass="55322">MKLDRHGITFNIWMSFVLFAVIVMGLLGTLQVLLIKPYYRNNKAATVREISTQIADYIVNQNGSSSAVSRAFQVTVDNNVCVAIYNEEGRMIYDADSLGSGCVFHASSSSSTSASINFRDGNALKNLVNENNGEVSLNLTNNRTSQEMVVYGKKISSNLLNLYLFVNSPLEPVDSIVNFFSQQYLLYTFFVIIVASIISIFISSRLTKPIVNIRKSADRLAKADYSVKFNGGRFTETKDLAETLNGATEKLSKIDELRKDLIANVSHDIKTPLTSIRAYAEMVRDVSGDNPAKRTEHLDVIIEEADYLNKLVVDMSELSKMQSGNYVLKQSNFDLSQVILNVVKLNQVMIEEGKLNVVTDIPESLIVYGDEIKITQVIHNFLSNAIKHSSEGKTITIKAWRLSDEETARVEVIDEGEGISKEELPYIWDRYQKSSRSFSRSMTSTGLGLAIVKAILDTHHARYGVVSEVGKGSMFWFELPQPHEPEDLEEPAHEA</sequence>
<dbReference type="InterPro" id="IPR036097">
    <property type="entry name" value="HisK_dim/P_sf"/>
</dbReference>
<keyword evidence="10" id="KW-0472">Membrane</keyword>
<keyword evidence="6" id="KW-0547">Nucleotide-binding</keyword>
<evidence type="ECO:0000256" key="3">
    <source>
        <dbReference type="ARBA" id="ARBA00012438"/>
    </source>
</evidence>
<dbReference type="SUPFAM" id="SSF47384">
    <property type="entry name" value="Homodimeric domain of signal transducing histidine kinase"/>
    <property type="match status" value="1"/>
</dbReference>
<dbReference type="SUPFAM" id="SSF55874">
    <property type="entry name" value="ATPase domain of HSP90 chaperone/DNA topoisomerase II/histidine kinase"/>
    <property type="match status" value="1"/>
</dbReference>
<dbReference type="GO" id="GO:0000155">
    <property type="term" value="F:phosphorelay sensor kinase activity"/>
    <property type="evidence" value="ECO:0007669"/>
    <property type="project" value="InterPro"/>
</dbReference>
<accession>A0A7X2TEE3</accession>
<reference evidence="13 14" key="1">
    <citation type="submission" date="2019-08" db="EMBL/GenBank/DDBJ databases">
        <title>In-depth cultivation of the pig gut microbiome towards novel bacterial diversity and tailored functional studies.</title>
        <authorList>
            <person name="Wylensek D."/>
            <person name="Hitch T.C.A."/>
            <person name="Clavel T."/>
        </authorList>
    </citation>
    <scope>NUCLEOTIDE SEQUENCE [LARGE SCALE GENOMIC DNA]</scope>
    <source>
        <strain evidence="13 14">Oil+RF-744-GAM-WT-6</strain>
    </source>
</reference>
<dbReference type="Gene3D" id="6.10.340.10">
    <property type="match status" value="1"/>
</dbReference>
<keyword evidence="10" id="KW-1133">Transmembrane helix</keyword>
<dbReference type="GO" id="GO:0016020">
    <property type="term" value="C:membrane"/>
    <property type="evidence" value="ECO:0007669"/>
    <property type="project" value="UniProtKB-SubCell"/>
</dbReference>
<evidence type="ECO:0000259" key="12">
    <source>
        <dbReference type="PROSITE" id="PS50885"/>
    </source>
</evidence>
<evidence type="ECO:0000259" key="11">
    <source>
        <dbReference type="PROSITE" id="PS50109"/>
    </source>
</evidence>
<keyword evidence="10" id="KW-0812">Transmembrane</keyword>
<dbReference type="InterPro" id="IPR005467">
    <property type="entry name" value="His_kinase_dom"/>
</dbReference>
<dbReference type="GO" id="GO:0000156">
    <property type="term" value="F:phosphorelay response regulator activity"/>
    <property type="evidence" value="ECO:0007669"/>
    <property type="project" value="TreeGrafter"/>
</dbReference>
<keyword evidence="14" id="KW-1185">Reference proteome</keyword>
<evidence type="ECO:0000313" key="13">
    <source>
        <dbReference type="EMBL" id="MSS57437.1"/>
    </source>
</evidence>
<dbReference type="SMART" id="SM00387">
    <property type="entry name" value="HATPase_c"/>
    <property type="match status" value="1"/>
</dbReference>
<dbReference type="FunFam" id="3.30.565.10:FF:000006">
    <property type="entry name" value="Sensor histidine kinase WalK"/>
    <property type="match status" value="1"/>
</dbReference>
<dbReference type="PANTHER" id="PTHR42878:SF7">
    <property type="entry name" value="SENSOR HISTIDINE KINASE GLRK"/>
    <property type="match status" value="1"/>
</dbReference>
<feature type="transmembrane region" description="Helical" evidence="10">
    <location>
        <begin position="12"/>
        <end position="35"/>
    </location>
</feature>
<keyword evidence="9" id="KW-0902">Two-component regulatory system</keyword>
<dbReference type="GO" id="GO:0007234">
    <property type="term" value="P:osmosensory signaling via phosphorelay pathway"/>
    <property type="evidence" value="ECO:0007669"/>
    <property type="project" value="TreeGrafter"/>
</dbReference>
<evidence type="ECO:0000256" key="4">
    <source>
        <dbReference type="ARBA" id="ARBA00022553"/>
    </source>
</evidence>
<keyword evidence="8" id="KW-0067">ATP-binding</keyword>
<feature type="transmembrane region" description="Helical" evidence="10">
    <location>
        <begin position="184"/>
        <end position="202"/>
    </location>
</feature>
<dbReference type="PROSITE" id="PS50109">
    <property type="entry name" value="HIS_KIN"/>
    <property type="match status" value="1"/>
</dbReference>
<evidence type="ECO:0000256" key="7">
    <source>
        <dbReference type="ARBA" id="ARBA00022777"/>
    </source>
</evidence>
<dbReference type="InterPro" id="IPR003661">
    <property type="entry name" value="HisK_dim/P_dom"/>
</dbReference>
<evidence type="ECO:0000313" key="14">
    <source>
        <dbReference type="Proteomes" id="UP000461880"/>
    </source>
</evidence>
<keyword evidence="7" id="KW-0418">Kinase</keyword>
<dbReference type="EC" id="2.7.13.3" evidence="3"/>
<dbReference type="InterPro" id="IPR003660">
    <property type="entry name" value="HAMP_dom"/>
</dbReference>
<dbReference type="Gene3D" id="1.10.287.130">
    <property type="match status" value="1"/>
</dbReference>
<feature type="domain" description="HAMP" evidence="12">
    <location>
        <begin position="204"/>
        <end position="256"/>
    </location>
</feature>
<evidence type="ECO:0000256" key="2">
    <source>
        <dbReference type="ARBA" id="ARBA00004370"/>
    </source>
</evidence>
<dbReference type="InterPro" id="IPR003594">
    <property type="entry name" value="HATPase_dom"/>
</dbReference>
<name>A0A7X2TEE3_9FIRM</name>
<dbReference type="InterPro" id="IPR036890">
    <property type="entry name" value="HATPase_C_sf"/>
</dbReference>
<dbReference type="RefSeq" id="WP_154502159.1">
    <property type="nucleotide sequence ID" value="NZ_JAQXPC010000057.1"/>
</dbReference>
<dbReference type="GO" id="GO:0030295">
    <property type="term" value="F:protein kinase activator activity"/>
    <property type="evidence" value="ECO:0007669"/>
    <property type="project" value="TreeGrafter"/>
</dbReference>
<protein>
    <recommendedName>
        <fullName evidence="3">histidine kinase</fullName>
        <ecNumber evidence="3">2.7.13.3</ecNumber>
    </recommendedName>
</protein>
<feature type="domain" description="Histidine kinase" evidence="11">
    <location>
        <begin position="264"/>
        <end position="483"/>
    </location>
</feature>
<comment type="subcellular location">
    <subcellularLocation>
        <location evidence="2">Membrane</location>
    </subcellularLocation>
</comment>
<dbReference type="Pfam" id="PF02518">
    <property type="entry name" value="HATPase_c"/>
    <property type="match status" value="1"/>
</dbReference>
<keyword evidence="4" id="KW-0597">Phosphoprotein</keyword>
<proteinExistence type="predicted"/>